<feature type="compositionally biased region" description="Polar residues" evidence="1">
    <location>
        <begin position="617"/>
        <end position="632"/>
    </location>
</feature>
<feature type="domain" description="DUF4378" evidence="2">
    <location>
        <begin position="1053"/>
        <end position="1202"/>
    </location>
</feature>
<evidence type="ECO:0008006" key="6">
    <source>
        <dbReference type="Google" id="ProtNLM"/>
    </source>
</evidence>
<protein>
    <recommendedName>
        <fullName evidence="6">DUF4378 domain-containing protein</fullName>
    </recommendedName>
</protein>
<accession>A0A8K0MR68</accession>
<dbReference type="InterPro" id="IPR032795">
    <property type="entry name" value="DUF3741-assoc"/>
</dbReference>
<sequence>MTGPHLMGHGACGGVIRDGQGNFKIAFSTNLGAIGLHGINISEAETLRDMLQALRMPRSLVLERSFDRPNLKYEVIGKTKETLKQLGQLLMDRFKNQCGIIYCLSRSECVEVSKYLNEKGKIKTVHYHAGLAARQKVSVQKKCINAGDKHYSNTLERLLSRRPASVDVLFFILRHMWNPTTGRQRLSQLACTKANPKGLLSIYGVGFRFYAKNYDYKIVFSHYLVEGIPDSVEGCIQQWNVGDEKGTGEILSLDMSNEIIIRMPHIISGRQHYLDYPLLFYDGESLAIASCIRDDDSYEFDICCCFYRGKKDRAWNLGDELLWMNEILIEIIQVAQGSKEGREFVESFSNFQLYGAVVDEDEASSSDKRSKEWNCDSWVASDEGRGTKAPGVVARLMGLDSLPTLNVGESSSAQVSDSYSLRTSHHNGINPTMWSDFYSTAYINKPNKLERLSRISVQSRTPRMQNRLIERFQTEVLPPKSAKSIPITSHKLLSPIKNPALIPTKNVAYVMEVAAKIIDSSPQASAKCRVSGVGPSVPLRIRDLREKMEASCKASKPGRPKEGGALKYTKGTSSDKSPKGSDYIPVNQSCVELEKGNFNNIRNKGKSVSLAVQAKVNLQSREGPTSSGNRNSVNHKEQNEVKSNQFSTCQRSARKPVQKRTSSSSCSNVLRQNNQKQNGAANKDKLATEALVSNQPVGRTRSRNDCIGLTKTVNKGATKSKIGCKQMGSSPTTTQKDISFSTIKSVSKKKRPAHQDVRLEETTPHNSLIGKEEGSRKCNLVMDGCTNMSADDKKQGMDVISFTFTSPLKSSICESQPTSQAMGIGNCFDINSFGEKNQQLCLKNFAISSPEFDVIGGDSLSILLEQKLQELTCKVQTSKVNIVRERSSASSLQDSVSNVVTTISRSKQLQLGLPRDKLDSAYDYNCSSVDGPVLELNQGWQEFEGMEQCSGSSNNNETGNELDCRIFSPVSFIESSLESGSCADNSSSVNGSENCTLAEVQNGINLFSRNEFLLSYGMSESSDSASPTSSSNVGGRHMTRPFGLMDLISSNWELEYVRFILSNVELALQGFALGNTEKIIAPNLFDIWENQQNRRERKREECLKLQRRLMFDCVDESLIGRCRQMYVGVWARWPALYQRKDQLAQELYKEIMGWKSMGGLMVDELVERDMSTWYGKWLDFKLEASEEGIEIEKGILTSLLDELVSDLLTF</sequence>
<dbReference type="SUPFAM" id="SSF52540">
    <property type="entry name" value="P-loop containing nucleoside triphosphate hydrolases"/>
    <property type="match status" value="1"/>
</dbReference>
<feature type="domain" description="DUF3741" evidence="3">
    <location>
        <begin position="379"/>
        <end position="405"/>
    </location>
</feature>
<comment type="caution">
    <text evidence="4">The sequence shown here is derived from an EMBL/GenBank/DDBJ whole genome shotgun (WGS) entry which is preliminary data.</text>
</comment>
<evidence type="ECO:0000259" key="2">
    <source>
        <dbReference type="Pfam" id="PF14309"/>
    </source>
</evidence>
<dbReference type="PANTHER" id="PTHR21726">
    <property type="entry name" value="PHOSPHATIDYLINOSITOL N-ACETYLGLUCOSAMINYLTRANSFERASE SUBUNIT P DOWN SYNDROME CRITICAL REGION PROTEIN 5 -RELATED"/>
    <property type="match status" value="1"/>
</dbReference>
<reference evidence="4" key="1">
    <citation type="submission" date="2020-03" db="EMBL/GenBank/DDBJ databases">
        <title>A high-quality chromosome-level genome assembly of a woody plant with both climbing and erect habits, Rhamnella rubrinervis.</title>
        <authorList>
            <person name="Lu Z."/>
            <person name="Yang Y."/>
            <person name="Zhu X."/>
            <person name="Sun Y."/>
        </authorList>
    </citation>
    <scope>NUCLEOTIDE SEQUENCE</scope>
    <source>
        <strain evidence="4">BYM</strain>
        <tissue evidence="4">Leaf</tissue>
    </source>
</reference>
<proteinExistence type="predicted"/>
<organism evidence="4 5">
    <name type="scientific">Rhamnella rubrinervis</name>
    <dbReference type="NCBI Taxonomy" id="2594499"/>
    <lineage>
        <taxon>Eukaryota</taxon>
        <taxon>Viridiplantae</taxon>
        <taxon>Streptophyta</taxon>
        <taxon>Embryophyta</taxon>
        <taxon>Tracheophyta</taxon>
        <taxon>Spermatophyta</taxon>
        <taxon>Magnoliopsida</taxon>
        <taxon>eudicotyledons</taxon>
        <taxon>Gunneridae</taxon>
        <taxon>Pentapetalae</taxon>
        <taxon>rosids</taxon>
        <taxon>fabids</taxon>
        <taxon>Rosales</taxon>
        <taxon>Rhamnaceae</taxon>
        <taxon>rhamnoid group</taxon>
        <taxon>Rhamneae</taxon>
        <taxon>Rhamnella</taxon>
    </lineage>
</organism>
<evidence type="ECO:0000313" key="4">
    <source>
        <dbReference type="EMBL" id="KAF3454580.1"/>
    </source>
</evidence>
<dbReference type="EMBL" id="VOIH02000002">
    <property type="protein sequence ID" value="KAF3454580.1"/>
    <property type="molecule type" value="Genomic_DNA"/>
</dbReference>
<gene>
    <name evidence="4" type="ORF">FNV43_RR05028</name>
</gene>
<dbReference type="InterPro" id="IPR025486">
    <property type="entry name" value="DUF4378"/>
</dbReference>
<dbReference type="OrthoDB" id="765769at2759"/>
<feature type="compositionally biased region" description="Polar residues" evidence="1">
    <location>
        <begin position="659"/>
        <end position="671"/>
    </location>
</feature>
<dbReference type="Pfam" id="PF14383">
    <property type="entry name" value="VARLMGL"/>
    <property type="match status" value="1"/>
</dbReference>
<keyword evidence="5" id="KW-1185">Reference proteome</keyword>
<feature type="region of interest" description="Disordered" evidence="1">
    <location>
        <begin position="551"/>
        <end position="584"/>
    </location>
</feature>
<feature type="region of interest" description="Disordered" evidence="1">
    <location>
        <begin position="617"/>
        <end position="684"/>
    </location>
</feature>
<evidence type="ECO:0000313" key="5">
    <source>
        <dbReference type="Proteomes" id="UP000796880"/>
    </source>
</evidence>
<dbReference type="PANTHER" id="PTHR21726:SF57">
    <property type="entry name" value="SERINE-RICH ADHESIN FOR PLATELETS-LIKE PROTEIN"/>
    <property type="match status" value="1"/>
</dbReference>
<dbReference type="AlphaFoldDB" id="A0A8K0MR68"/>
<feature type="compositionally biased region" description="Polar residues" evidence="1">
    <location>
        <begin position="641"/>
        <end position="651"/>
    </location>
</feature>
<evidence type="ECO:0000256" key="1">
    <source>
        <dbReference type="SAM" id="MobiDB-lite"/>
    </source>
</evidence>
<feature type="compositionally biased region" description="Low complexity" evidence="1">
    <location>
        <begin position="672"/>
        <end position="681"/>
    </location>
</feature>
<name>A0A8K0MR68_9ROSA</name>
<dbReference type="InterPro" id="IPR027417">
    <property type="entry name" value="P-loop_NTPase"/>
</dbReference>
<dbReference type="Gene3D" id="3.40.50.300">
    <property type="entry name" value="P-loop containing nucleotide triphosphate hydrolases"/>
    <property type="match status" value="1"/>
</dbReference>
<evidence type="ECO:0000259" key="3">
    <source>
        <dbReference type="Pfam" id="PF14383"/>
    </source>
</evidence>
<dbReference type="Pfam" id="PF14309">
    <property type="entry name" value="DUF4378"/>
    <property type="match status" value="1"/>
</dbReference>
<dbReference type="Proteomes" id="UP000796880">
    <property type="component" value="Unassembled WGS sequence"/>
</dbReference>